<keyword evidence="11" id="KW-1185">Reference proteome</keyword>
<comment type="similarity">
    <text evidence="2 9">Belongs to the cytochrome P450 family.</text>
</comment>
<dbReference type="FunFam" id="1.10.630.10:FF:000006">
    <property type="entry name" value="Cytochrome P450 302a1, mitochondrial"/>
    <property type="match status" value="1"/>
</dbReference>
<evidence type="ECO:0000256" key="7">
    <source>
        <dbReference type="ARBA" id="ARBA00023033"/>
    </source>
</evidence>
<dbReference type="PANTHER" id="PTHR24279:SF120">
    <property type="entry name" value="CYTOCHROME P450"/>
    <property type="match status" value="1"/>
</dbReference>
<evidence type="ECO:0000313" key="11">
    <source>
        <dbReference type="Proteomes" id="UP000719412"/>
    </source>
</evidence>
<dbReference type="Proteomes" id="UP000719412">
    <property type="component" value="Unassembled WGS sequence"/>
</dbReference>
<evidence type="ECO:0000256" key="5">
    <source>
        <dbReference type="ARBA" id="ARBA00023002"/>
    </source>
</evidence>
<keyword evidence="7 9" id="KW-0503">Monooxygenase</keyword>
<keyword evidence="5 9" id="KW-0560">Oxidoreductase</keyword>
<comment type="caution">
    <text evidence="10">The sequence shown here is derived from an EMBL/GenBank/DDBJ whole genome shotgun (WGS) entry which is preliminary data.</text>
</comment>
<dbReference type="PRINTS" id="PR00385">
    <property type="entry name" value="P450"/>
</dbReference>
<keyword evidence="4 8" id="KW-0479">Metal-binding</keyword>
<dbReference type="GO" id="GO:0004497">
    <property type="term" value="F:monooxygenase activity"/>
    <property type="evidence" value="ECO:0007669"/>
    <property type="project" value="UniProtKB-KW"/>
</dbReference>
<dbReference type="Pfam" id="PF00067">
    <property type="entry name" value="p450"/>
    <property type="match status" value="1"/>
</dbReference>
<sequence length="510" mass="59380">MKLLRAGRRVISSSSGQQQAVITTLHDAQLSEEWEQAVPYEKVPGPKRLPFLGNTWRFIPLIGDFQIEHVDKVSKRLYHKYGKVVKMEGLLGRPDMLFLFDPDEIEKVFRQEDALPFRPSMPSLNYYKHVYRKEFFGDNCGVIAVHGEKWQDFRSRVNQIMLQPRVTKMYVKSIAATSQELVDRIKTIKNRNHEVPADFLNEIHKWSLECEYLTNRLGCLDSDAHPDTQRLIDAVNTFFINVPILELKVPFWKVWNTPTFKAYLNALDTIREITMKHVTTALQKLDKEESGELSVLQRVLRLENDTKTASNLALDMFLVGIDTTSNAVASILYQLSLHQENQATLYEEINTILPDINAQITHEKLEQMHYLKACIKETMRMYPVVIGNGRCTTSDRVIGGYQIPKGVQIIFQHYVISNLKEYFPRCDEFLPERWLKGSELSKCHHPFASLPFGFGRRMCLGRRFADLEIQTVLVEIIRNFKIEYHYEKLDYHIHPMYTPNGPLKLQFLNR</sequence>
<evidence type="ECO:0000256" key="6">
    <source>
        <dbReference type="ARBA" id="ARBA00023004"/>
    </source>
</evidence>
<dbReference type="SUPFAM" id="SSF48264">
    <property type="entry name" value="Cytochrome P450"/>
    <property type="match status" value="1"/>
</dbReference>
<dbReference type="PANTHER" id="PTHR24279">
    <property type="entry name" value="CYTOCHROME P450"/>
    <property type="match status" value="1"/>
</dbReference>
<dbReference type="PROSITE" id="PS00086">
    <property type="entry name" value="CYTOCHROME_P450"/>
    <property type="match status" value="1"/>
</dbReference>
<protein>
    <recommendedName>
        <fullName evidence="12">Cytochrome P450 monooxygenase</fullName>
    </recommendedName>
</protein>
<dbReference type="GO" id="GO:0020037">
    <property type="term" value="F:heme binding"/>
    <property type="evidence" value="ECO:0007669"/>
    <property type="project" value="InterPro"/>
</dbReference>
<dbReference type="GO" id="GO:0005506">
    <property type="term" value="F:iron ion binding"/>
    <property type="evidence" value="ECO:0007669"/>
    <property type="project" value="InterPro"/>
</dbReference>
<dbReference type="Gene3D" id="1.10.630.10">
    <property type="entry name" value="Cytochrome P450"/>
    <property type="match status" value="1"/>
</dbReference>
<dbReference type="EMBL" id="JABDTM020024978">
    <property type="protein sequence ID" value="KAH0813744.1"/>
    <property type="molecule type" value="Genomic_DNA"/>
</dbReference>
<reference evidence="10" key="2">
    <citation type="submission" date="2021-08" db="EMBL/GenBank/DDBJ databases">
        <authorList>
            <person name="Eriksson T."/>
        </authorList>
    </citation>
    <scope>NUCLEOTIDE SEQUENCE</scope>
    <source>
        <strain evidence="10">Stoneville</strain>
        <tissue evidence="10">Whole head</tissue>
    </source>
</reference>
<evidence type="ECO:0000256" key="4">
    <source>
        <dbReference type="ARBA" id="ARBA00022723"/>
    </source>
</evidence>
<feature type="binding site" description="axial binding residue" evidence="8">
    <location>
        <position position="459"/>
    </location>
    <ligand>
        <name>heme</name>
        <dbReference type="ChEBI" id="CHEBI:30413"/>
    </ligand>
    <ligandPart>
        <name>Fe</name>
        <dbReference type="ChEBI" id="CHEBI:18248"/>
    </ligandPart>
</feature>
<comment type="cofactor">
    <cofactor evidence="1 8">
        <name>heme</name>
        <dbReference type="ChEBI" id="CHEBI:30413"/>
    </cofactor>
</comment>
<evidence type="ECO:0000313" key="10">
    <source>
        <dbReference type="EMBL" id="KAH0813744.1"/>
    </source>
</evidence>
<dbReference type="GO" id="GO:0016705">
    <property type="term" value="F:oxidoreductase activity, acting on paired donors, with incorporation or reduction of molecular oxygen"/>
    <property type="evidence" value="ECO:0007669"/>
    <property type="project" value="InterPro"/>
</dbReference>
<dbReference type="InterPro" id="IPR001128">
    <property type="entry name" value="Cyt_P450"/>
</dbReference>
<dbReference type="PRINTS" id="PR00463">
    <property type="entry name" value="EP450I"/>
</dbReference>
<evidence type="ECO:0000256" key="2">
    <source>
        <dbReference type="ARBA" id="ARBA00010617"/>
    </source>
</evidence>
<dbReference type="AlphaFoldDB" id="A0A8J6L9D1"/>
<evidence type="ECO:0000256" key="1">
    <source>
        <dbReference type="ARBA" id="ARBA00001971"/>
    </source>
</evidence>
<reference evidence="10" key="1">
    <citation type="journal article" date="2020" name="J Insects Food Feed">
        <title>The yellow mealworm (Tenebrio molitor) genome: a resource for the emerging insects as food and feed industry.</title>
        <authorList>
            <person name="Eriksson T."/>
            <person name="Andere A."/>
            <person name="Kelstrup H."/>
            <person name="Emery V."/>
            <person name="Picard C."/>
        </authorList>
    </citation>
    <scope>NUCLEOTIDE SEQUENCE</scope>
    <source>
        <strain evidence="10">Stoneville</strain>
        <tissue evidence="10">Whole head</tissue>
    </source>
</reference>
<evidence type="ECO:0000256" key="3">
    <source>
        <dbReference type="ARBA" id="ARBA00022617"/>
    </source>
</evidence>
<keyword evidence="3 8" id="KW-0349">Heme</keyword>
<dbReference type="InterPro" id="IPR036396">
    <property type="entry name" value="Cyt_P450_sf"/>
</dbReference>
<dbReference type="InterPro" id="IPR050479">
    <property type="entry name" value="CYP11_CYP27_families"/>
</dbReference>
<evidence type="ECO:0008006" key="12">
    <source>
        <dbReference type="Google" id="ProtNLM"/>
    </source>
</evidence>
<keyword evidence="6 8" id="KW-0408">Iron</keyword>
<gene>
    <name evidence="10" type="ORF">GEV33_009047</name>
</gene>
<evidence type="ECO:0000256" key="8">
    <source>
        <dbReference type="PIRSR" id="PIRSR602401-1"/>
    </source>
</evidence>
<dbReference type="CDD" id="cd11054">
    <property type="entry name" value="CYP24A1-like"/>
    <property type="match status" value="1"/>
</dbReference>
<organism evidence="10 11">
    <name type="scientific">Tenebrio molitor</name>
    <name type="common">Yellow mealworm beetle</name>
    <dbReference type="NCBI Taxonomy" id="7067"/>
    <lineage>
        <taxon>Eukaryota</taxon>
        <taxon>Metazoa</taxon>
        <taxon>Ecdysozoa</taxon>
        <taxon>Arthropoda</taxon>
        <taxon>Hexapoda</taxon>
        <taxon>Insecta</taxon>
        <taxon>Pterygota</taxon>
        <taxon>Neoptera</taxon>
        <taxon>Endopterygota</taxon>
        <taxon>Coleoptera</taxon>
        <taxon>Polyphaga</taxon>
        <taxon>Cucujiformia</taxon>
        <taxon>Tenebrionidae</taxon>
        <taxon>Tenebrio</taxon>
    </lineage>
</organism>
<proteinExistence type="inferred from homology"/>
<dbReference type="InterPro" id="IPR017972">
    <property type="entry name" value="Cyt_P450_CS"/>
</dbReference>
<dbReference type="InterPro" id="IPR002401">
    <property type="entry name" value="Cyt_P450_E_grp-I"/>
</dbReference>
<accession>A0A8J6L9D1</accession>
<name>A0A8J6L9D1_TENMO</name>
<evidence type="ECO:0000256" key="9">
    <source>
        <dbReference type="RuleBase" id="RU000461"/>
    </source>
</evidence>